<organism evidence="1">
    <name type="scientific">freshwater metagenome</name>
    <dbReference type="NCBI Taxonomy" id="449393"/>
    <lineage>
        <taxon>unclassified sequences</taxon>
        <taxon>metagenomes</taxon>
        <taxon>ecological metagenomes</taxon>
    </lineage>
</organism>
<dbReference type="GO" id="GO:0001000">
    <property type="term" value="F:bacterial-type RNA polymerase core enzyme binding"/>
    <property type="evidence" value="ECO:0007669"/>
    <property type="project" value="InterPro"/>
</dbReference>
<gene>
    <name evidence="1" type="ORF">UFOPK3837_00844</name>
</gene>
<name>A0A6J7KM86_9ZZZZ</name>
<proteinExistence type="inferred from homology"/>
<protein>
    <submittedName>
        <fullName evidence="1">Unannotated protein</fullName>
    </submittedName>
</protein>
<reference evidence="1" key="1">
    <citation type="submission" date="2020-05" db="EMBL/GenBank/DDBJ databases">
        <authorList>
            <person name="Chiriac C."/>
            <person name="Salcher M."/>
            <person name="Ghai R."/>
            <person name="Kavagutti S V."/>
        </authorList>
    </citation>
    <scope>NUCLEOTIDE SEQUENCE</scope>
</reference>
<dbReference type="HAMAP" id="MF_01483">
    <property type="entry name" value="RbpA"/>
    <property type="match status" value="1"/>
</dbReference>
<accession>A0A6J7KM86</accession>
<dbReference type="InterPro" id="IPR038638">
    <property type="entry name" value="RbpA_sf"/>
</dbReference>
<dbReference type="AlphaFoldDB" id="A0A6J7KM86"/>
<dbReference type="Gene3D" id="2.20.28.270">
    <property type="entry name" value="RNA polymerase-binding protein A"/>
    <property type="match status" value="1"/>
</dbReference>
<dbReference type="InterPro" id="IPR025182">
    <property type="entry name" value="RNApol-bd_RbpA"/>
</dbReference>
<dbReference type="Pfam" id="PF13397">
    <property type="entry name" value="RbpA"/>
    <property type="match status" value="1"/>
</dbReference>
<dbReference type="GO" id="GO:0045893">
    <property type="term" value="P:positive regulation of DNA-templated transcription"/>
    <property type="evidence" value="ECO:0007669"/>
    <property type="project" value="InterPro"/>
</dbReference>
<dbReference type="EMBL" id="CAFBNO010000038">
    <property type="protein sequence ID" value="CAB4957458.1"/>
    <property type="molecule type" value="Genomic_DNA"/>
</dbReference>
<evidence type="ECO:0000313" key="1">
    <source>
        <dbReference type="EMBL" id="CAB4957458.1"/>
    </source>
</evidence>
<sequence length="120" mass="13369">MSQSTMRGMRLGAQSLEATSGIVFSERSDYTYVCASGHETVLTFAAEAELPQTWQCKSCSVLATLQEGGKSVILEASDDKGPRTHWEMILERRTREELEEILAERLEIMRARRASAKGEA</sequence>